<evidence type="ECO:0000256" key="1">
    <source>
        <dbReference type="ARBA" id="ARBA00023015"/>
    </source>
</evidence>
<evidence type="ECO:0000259" key="4">
    <source>
        <dbReference type="PROSITE" id="PS01124"/>
    </source>
</evidence>
<dbReference type="Pfam" id="PF12833">
    <property type="entry name" value="HTH_18"/>
    <property type="match status" value="1"/>
</dbReference>
<feature type="domain" description="HTH araC/xylS-type" evidence="4">
    <location>
        <begin position="195"/>
        <end position="293"/>
    </location>
</feature>
<dbReference type="PRINTS" id="PR00032">
    <property type="entry name" value="HTHARAC"/>
</dbReference>
<dbReference type="InterPro" id="IPR018060">
    <property type="entry name" value="HTH_AraC"/>
</dbReference>
<dbReference type="Proteomes" id="UP001320603">
    <property type="component" value="Chromosome"/>
</dbReference>
<keyword evidence="2" id="KW-0238">DNA-binding</keyword>
<evidence type="ECO:0000313" key="6">
    <source>
        <dbReference type="Proteomes" id="UP001320603"/>
    </source>
</evidence>
<gene>
    <name evidence="5" type="ORF">NEE14_000685</name>
</gene>
<dbReference type="SUPFAM" id="SSF46689">
    <property type="entry name" value="Homeodomain-like"/>
    <property type="match status" value="1"/>
</dbReference>
<keyword evidence="6" id="KW-1185">Reference proteome</keyword>
<dbReference type="PANTHER" id="PTHR43280">
    <property type="entry name" value="ARAC-FAMILY TRANSCRIPTIONAL REGULATOR"/>
    <property type="match status" value="1"/>
</dbReference>
<sequence length="294" mass="33896">MIELPLIDFDTLKSGLYIYDCYHDDILVADLNGQDVFLNDSVRVNALQVLLVLEGSIDLSIDYVLFQASVNTVVTIMPTHITKVMKYSDNFRGRLLAVSRAFLEQSVMPNHSSSMIQYMQIRKNPTALLQASEIKALDDCMLRLRQTILQTSHHLQRLLIQNTLMGFFIEMGNIFSERKEYNTSPSLTRKEELFESFLRILYMHCKEQHVVSFYADQLYITPQYLSLILKELTGKSANKWIDEALMQEAKILLKAPQATVQQVADALHFSDQSTFGKFFKKHMGMSPMEYRKNS</sequence>
<evidence type="ECO:0000256" key="3">
    <source>
        <dbReference type="ARBA" id="ARBA00023163"/>
    </source>
</evidence>
<accession>A0ABZ2IL10</accession>
<proteinExistence type="predicted"/>
<evidence type="ECO:0000256" key="2">
    <source>
        <dbReference type="ARBA" id="ARBA00023125"/>
    </source>
</evidence>
<evidence type="ECO:0000313" key="5">
    <source>
        <dbReference type="EMBL" id="WWV66542.1"/>
    </source>
</evidence>
<reference evidence="5 6" key="1">
    <citation type="submission" date="2024-02" db="EMBL/GenBank/DDBJ databases">
        <title>Whole genome sequencing of Parabacteroides sp. AD58.</title>
        <authorList>
            <person name="Chaplin A.V."/>
            <person name="Pikina A.P."/>
            <person name="Sokolova S.R."/>
            <person name="Korostin D.O."/>
            <person name="Efimov B.A."/>
        </authorList>
    </citation>
    <scope>NUCLEOTIDE SEQUENCE [LARGE SCALE GENOMIC DNA]</scope>
    <source>
        <strain evidence="5 6">AD58</strain>
    </source>
</reference>
<dbReference type="EMBL" id="CP146284">
    <property type="protein sequence ID" value="WWV66542.1"/>
    <property type="molecule type" value="Genomic_DNA"/>
</dbReference>
<name>A0ABZ2IL10_9BACT</name>
<dbReference type="InterPro" id="IPR020449">
    <property type="entry name" value="Tscrpt_reg_AraC-type_HTH"/>
</dbReference>
<dbReference type="SMART" id="SM00342">
    <property type="entry name" value="HTH_ARAC"/>
    <property type="match status" value="1"/>
</dbReference>
<dbReference type="Gene3D" id="1.10.10.60">
    <property type="entry name" value="Homeodomain-like"/>
    <property type="match status" value="1"/>
</dbReference>
<dbReference type="RefSeq" id="WP_251968341.1">
    <property type="nucleotide sequence ID" value="NZ_CP146284.1"/>
</dbReference>
<dbReference type="PROSITE" id="PS01124">
    <property type="entry name" value="HTH_ARAC_FAMILY_2"/>
    <property type="match status" value="1"/>
</dbReference>
<dbReference type="InterPro" id="IPR009057">
    <property type="entry name" value="Homeodomain-like_sf"/>
</dbReference>
<protein>
    <submittedName>
        <fullName evidence="5">Helix-turn-helix transcriptional regulator</fullName>
    </submittedName>
</protein>
<dbReference type="PANTHER" id="PTHR43280:SF32">
    <property type="entry name" value="TRANSCRIPTIONAL REGULATORY PROTEIN"/>
    <property type="match status" value="1"/>
</dbReference>
<keyword evidence="1" id="KW-0805">Transcription regulation</keyword>
<keyword evidence="3" id="KW-0804">Transcription</keyword>
<organism evidence="5 6">
    <name type="scientific">Parabacteroides absconsus</name>
    <dbReference type="NCBI Taxonomy" id="2951805"/>
    <lineage>
        <taxon>Bacteria</taxon>
        <taxon>Pseudomonadati</taxon>
        <taxon>Bacteroidota</taxon>
        <taxon>Bacteroidia</taxon>
        <taxon>Bacteroidales</taxon>
        <taxon>Tannerellaceae</taxon>
        <taxon>Parabacteroides</taxon>
    </lineage>
</organism>